<sequence length="591" mass="67163">MENQSIAKNLVYHRKLKGFSQEKLSETTGVTVRTIQRIEKGDVNPHLETIKLLADGLQIQTDDLLVLENPKEESLQMKWLLIMHGVPIIGLMIPFFNILVSIFLWIHKREDNAIYDRHGRAIINFQITVTLLYALSFVALLTVEGWGFLFFISVIPFSLIVMLTNIAYVLKAQKCFYPLAIPVFRNKRAIVTGIGILFFAFSITSCQNSTELGISRLDGSTITTDSLTSKINQLMTDAHVHGLAITIFDNNEISYQKAFGYANAETKDSLKLNDGFYGASFSKAVFGYLVAQLAEEGILDLNKPLQEYYEVSIPEIQFEKEWRGFHELEGDLRYEEITARMCMSHSTGFPNWRWVSRAGEFTPEGKLFIEFDPGTQYSYSGEGMFLLQYAIEHITGKGLEELARERIFDPLHMDMTSYLWQERFKNKYCNGHTKKGEIIPKDSADEAGAPGSMETTMPDYARFVQHILTLSKNKSKVTELMFEPNIEIHTKEQFGALSLEPSNEFDEVGLNYGLGWGLLQSPYGFGAFKEGHGDGFQHYSIIFPETGKGVVIMTNSDNGESIFKELLELTIKDVYTPWKWQNYIPYDYAGG</sequence>
<gene>
    <name evidence="7" type="ORF">GCM10011506_23030</name>
</gene>
<comment type="subcellular location">
    <subcellularLocation>
        <location evidence="1">Membrane</location>
        <topology evidence="1">Multi-pass membrane protein</topology>
    </subcellularLocation>
</comment>
<dbReference type="CDD" id="cd00093">
    <property type="entry name" value="HTH_XRE"/>
    <property type="match status" value="1"/>
</dbReference>
<feature type="transmembrane region" description="Helical" evidence="5">
    <location>
        <begin position="146"/>
        <end position="168"/>
    </location>
</feature>
<evidence type="ECO:0000256" key="5">
    <source>
        <dbReference type="SAM" id="Phobius"/>
    </source>
</evidence>
<dbReference type="InterPro" id="IPR001466">
    <property type="entry name" value="Beta-lactam-related"/>
</dbReference>
<keyword evidence="2 5" id="KW-0812">Transmembrane</keyword>
<dbReference type="Pfam" id="PF01381">
    <property type="entry name" value="HTH_3"/>
    <property type="match status" value="1"/>
</dbReference>
<dbReference type="Pfam" id="PF00144">
    <property type="entry name" value="Beta-lactamase"/>
    <property type="match status" value="1"/>
</dbReference>
<keyword evidence="4 5" id="KW-0472">Membrane</keyword>
<feature type="transmembrane region" description="Helical" evidence="5">
    <location>
        <begin position="79"/>
        <end position="106"/>
    </location>
</feature>
<evidence type="ECO:0000313" key="7">
    <source>
        <dbReference type="EMBL" id="GGC37016.1"/>
    </source>
</evidence>
<keyword evidence="8" id="KW-1185">Reference proteome</keyword>
<dbReference type="InterPro" id="IPR012338">
    <property type="entry name" value="Beta-lactam/transpept-like"/>
</dbReference>
<dbReference type="InterPro" id="IPR010982">
    <property type="entry name" value="Lambda_DNA-bd_dom_sf"/>
</dbReference>
<dbReference type="PROSITE" id="PS50943">
    <property type="entry name" value="HTH_CROC1"/>
    <property type="match status" value="1"/>
</dbReference>
<evidence type="ECO:0000313" key="8">
    <source>
        <dbReference type="Proteomes" id="UP000636010"/>
    </source>
</evidence>
<dbReference type="Pfam" id="PF09685">
    <property type="entry name" value="MamF_MmsF"/>
    <property type="match status" value="1"/>
</dbReference>
<dbReference type="RefSeq" id="WP_188463496.1">
    <property type="nucleotide sequence ID" value="NZ_BAABHU010000007.1"/>
</dbReference>
<evidence type="ECO:0000256" key="3">
    <source>
        <dbReference type="ARBA" id="ARBA00022989"/>
    </source>
</evidence>
<dbReference type="Gene3D" id="3.40.710.10">
    <property type="entry name" value="DD-peptidase/beta-lactamase superfamily"/>
    <property type="match status" value="1"/>
</dbReference>
<feature type="domain" description="HTH cro/C1-type" evidence="6">
    <location>
        <begin position="10"/>
        <end position="64"/>
    </location>
</feature>
<dbReference type="EMBL" id="BMEC01000007">
    <property type="protein sequence ID" value="GGC37016.1"/>
    <property type="molecule type" value="Genomic_DNA"/>
</dbReference>
<name>A0ABQ1M9P4_9BACT</name>
<evidence type="ECO:0000259" key="6">
    <source>
        <dbReference type="PROSITE" id="PS50943"/>
    </source>
</evidence>
<proteinExistence type="predicted"/>
<reference evidence="8" key="1">
    <citation type="journal article" date="2019" name="Int. J. Syst. Evol. Microbiol.">
        <title>The Global Catalogue of Microorganisms (GCM) 10K type strain sequencing project: providing services to taxonomists for standard genome sequencing and annotation.</title>
        <authorList>
            <consortium name="The Broad Institute Genomics Platform"/>
            <consortium name="The Broad Institute Genome Sequencing Center for Infectious Disease"/>
            <person name="Wu L."/>
            <person name="Ma J."/>
        </authorList>
    </citation>
    <scope>NUCLEOTIDE SEQUENCE [LARGE SCALE GENOMIC DNA]</scope>
    <source>
        <strain evidence="8">CGMCC 1.10832</strain>
    </source>
</reference>
<dbReference type="SMART" id="SM00530">
    <property type="entry name" value="HTH_XRE"/>
    <property type="match status" value="1"/>
</dbReference>
<protein>
    <recommendedName>
        <fullName evidence="6">HTH cro/C1-type domain-containing protein</fullName>
    </recommendedName>
</protein>
<dbReference type="Proteomes" id="UP000636010">
    <property type="component" value="Unassembled WGS sequence"/>
</dbReference>
<accession>A0ABQ1M9P4</accession>
<dbReference type="Gene3D" id="1.10.260.40">
    <property type="entry name" value="lambda repressor-like DNA-binding domains"/>
    <property type="match status" value="1"/>
</dbReference>
<dbReference type="SUPFAM" id="SSF56601">
    <property type="entry name" value="beta-lactamase/transpeptidase-like"/>
    <property type="match status" value="1"/>
</dbReference>
<dbReference type="InterPro" id="IPR001387">
    <property type="entry name" value="Cro/C1-type_HTH"/>
</dbReference>
<dbReference type="PANTHER" id="PTHR43283">
    <property type="entry name" value="BETA-LACTAMASE-RELATED"/>
    <property type="match status" value="1"/>
</dbReference>
<keyword evidence="3 5" id="KW-1133">Transmembrane helix</keyword>
<dbReference type="InterPro" id="IPR050789">
    <property type="entry name" value="Diverse_Enzym_Activities"/>
</dbReference>
<comment type="caution">
    <text evidence="7">The sequence shown here is derived from an EMBL/GenBank/DDBJ whole genome shotgun (WGS) entry which is preliminary data.</text>
</comment>
<evidence type="ECO:0000256" key="2">
    <source>
        <dbReference type="ARBA" id="ARBA00022692"/>
    </source>
</evidence>
<dbReference type="InterPro" id="IPR019109">
    <property type="entry name" value="MamF_MmsF"/>
</dbReference>
<evidence type="ECO:0000256" key="4">
    <source>
        <dbReference type="ARBA" id="ARBA00023136"/>
    </source>
</evidence>
<organism evidence="7 8">
    <name type="scientific">Marivirga lumbricoides</name>
    <dbReference type="NCBI Taxonomy" id="1046115"/>
    <lineage>
        <taxon>Bacteria</taxon>
        <taxon>Pseudomonadati</taxon>
        <taxon>Bacteroidota</taxon>
        <taxon>Cytophagia</taxon>
        <taxon>Cytophagales</taxon>
        <taxon>Marivirgaceae</taxon>
        <taxon>Marivirga</taxon>
    </lineage>
</organism>
<dbReference type="PANTHER" id="PTHR43283:SF18">
    <property type="match status" value="1"/>
</dbReference>
<feature type="transmembrane region" description="Helical" evidence="5">
    <location>
        <begin position="189"/>
        <end position="205"/>
    </location>
</feature>
<evidence type="ECO:0000256" key="1">
    <source>
        <dbReference type="ARBA" id="ARBA00004141"/>
    </source>
</evidence>
<dbReference type="SUPFAM" id="SSF47413">
    <property type="entry name" value="lambda repressor-like DNA-binding domains"/>
    <property type="match status" value="1"/>
</dbReference>
<feature type="transmembrane region" description="Helical" evidence="5">
    <location>
        <begin position="118"/>
        <end position="140"/>
    </location>
</feature>